<feature type="region of interest" description="Disordered" evidence="1">
    <location>
        <begin position="661"/>
        <end position="688"/>
    </location>
</feature>
<dbReference type="AlphaFoldDB" id="A0A409VSB1"/>
<organism evidence="3 4">
    <name type="scientific">Psilocybe cyanescens</name>
    <dbReference type="NCBI Taxonomy" id="93625"/>
    <lineage>
        <taxon>Eukaryota</taxon>
        <taxon>Fungi</taxon>
        <taxon>Dikarya</taxon>
        <taxon>Basidiomycota</taxon>
        <taxon>Agaricomycotina</taxon>
        <taxon>Agaricomycetes</taxon>
        <taxon>Agaricomycetidae</taxon>
        <taxon>Agaricales</taxon>
        <taxon>Agaricineae</taxon>
        <taxon>Strophariaceae</taxon>
        <taxon>Psilocybe</taxon>
    </lineage>
</organism>
<dbReference type="Proteomes" id="UP000283269">
    <property type="component" value="Unassembled WGS sequence"/>
</dbReference>
<dbReference type="EMBL" id="NHYD01003941">
    <property type="protein sequence ID" value="PPQ69154.1"/>
    <property type="molecule type" value="Genomic_DNA"/>
</dbReference>
<feature type="region of interest" description="Disordered" evidence="1">
    <location>
        <begin position="843"/>
        <end position="872"/>
    </location>
</feature>
<name>A0A409VSB1_PSICY</name>
<reference evidence="3 4" key="1">
    <citation type="journal article" date="2018" name="Evol. Lett.">
        <title>Horizontal gene cluster transfer increased hallucinogenic mushroom diversity.</title>
        <authorList>
            <person name="Reynolds H.T."/>
            <person name="Vijayakumar V."/>
            <person name="Gluck-Thaler E."/>
            <person name="Korotkin H.B."/>
            <person name="Matheny P.B."/>
            <person name="Slot J.C."/>
        </authorList>
    </citation>
    <scope>NUCLEOTIDE SEQUENCE [LARGE SCALE GENOMIC DNA]</scope>
    <source>
        <strain evidence="3 4">2631</strain>
    </source>
</reference>
<feature type="region of interest" description="Disordered" evidence="1">
    <location>
        <begin position="761"/>
        <end position="783"/>
    </location>
</feature>
<evidence type="ECO:0000313" key="3">
    <source>
        <dbReference type="EMBL" id="PPQ69154.1"/>
    </source>
</evidence>
<evidence type="ECO:0000256" key="2">
    <source>
        <dbReference type="SAM" id="Phobius"/>
    </source>
</evidence>
<dbReference type="STRING" id="93625.A0A409VSB1"/>
<feature type="compositionally biased region" description="Pro residues" evidence="1">
    <location>
        <begin position="771"/>
        <end position="782"/>
    </location>
</feature>
<feature type="transmembrane region" description="Helical" evidence="2">
    <location>
        <begin position="12"/>
        <end position="30"/>
    </location>
</feature>
<keyword evidence="2" id="KW-0812">Transmembrane</keyword>
<comment type="caution">
    <text evidence="3">The sequence shown here is derived from an EMBL/GenBank/DDBJ whole genome shotgun (WGS) entry which is preliminary data.</text>
</comment>
<sequence length="1039" mass="111955">MFLWYNRSAFSVLPIIGYALLAILFAYLGVRGYRYIKSKTHTLVSLPKPVSGGSHKSTFALGRSTGWNWRRWTLPRVPSWSKVPEVVVGKAKAVAHSKNLGVELLPTTGLPPPPTAVPIPIASVSMPTPQLVDLSTPATPPLMTGTTFNSYPASPRTPSPPFMPHITTSKPIYPAPTHASYPRPPSPHGLFTTTTQKPHRRSRSLGGVPVRRLSGGTSGLRNAVEMKELSGDHTRGTSREHLLIDFSSSSSSDEDRESIMKISPAASDIGILPPGKGLLPLVDARMVGRHVPLVDLGDEGQFSQVQNVDEDSWRWFNPGVTSNISPLSYGRLGSMDSRPKALHAIPQIEKLVDVDSEQDPETVLGSEPIQVRRVELEIRHHGEQLVDIHPHKDQMNIEETTLVDLHDYSSDGDTSSAPSQAQLVDIEKYSHTLERTQIPPHPLPVQTPILVKATFPHPLESLTRSEIQPVIQQSLSPAVTVETENFVAEQPSLLFEHVDAEHELRDSQREEISPLIEFNLISESQKGSDSMESASPLIIPVEALENQTPSQGGWAWDPLDHSDPWASHIADISSPDSDVFVYTGLDATPKEEQQGQDALVVFDAPPSSASDISTHDVLVFEHETDVLEKSPSASLFATELADEEEGGMPALDLGDVLEKPESQQALSKTNEHASSDEEEDLTPKPTPASLELELPALSSGGVSAVHTPSINLQEDSYADGESLDSEDYPDPELLPLPESPLLLAIDIPDPETPSLAFEKDEPVEKAVPSQTPTPPASPPPISPLRVVNNSNGLESLHPSPQGALKGMPHLRLPPSPQLAVLVGHSPRASSTRLVNDIEDKENAAPTALNARSPKPPVASKVDSIPSMDANASESPRLRRRVLIDVSADADVDTNKAVESDEVVKSEMTFITDLETEPKVVEEAVQHVDEARLSSSLPGSFPDSTPSVVVSTSVSTAVNSDASAATGSTSITIGARLALTSSALTPRPSARAIVRSPFDIALAMQLRPGLGAGADPAWMVRFLMAMFGWLAVVVSGQAEF</sequence>
<proteinExistence type="predicted"/>
<keyword evidence="4" id="KW-1185">Reference proteome</keyword>
<dbReference type="OrthoDB" id="2686083at2759"/>
<keyword evidence="2" id="KW-0472">Membrane</keyword>
<evidence type="ECO:0000256" key="1">
    <source>
        <dbReference type="SAM" id="MobiDB-lite"/>
    </source>
</evidence>
<evidence type="ECO:0000313" key="4">
    <source>
        <dbReference type="Proteomes" id="UP000283269"/>
    </source>
</evidence>
<keyword evidence="2" id="KW-1133">Transmembrane helix</keyword>
<dbReference type="InParanoid" id="A0A409VSB1"/>
<accession>A0A409VSB1</accession>
<protein>
    <submittedName>
        <fullName evidence="3">Uncharacterized protein</fullName>
    </submittedName>
</protein>
<feature type="region of interest" description="Disordered" evidence="1">
    <location>
        <begin position="179"/>
        <end position="217"/>
    </location>
</feature>
<gene>
    <name evidence="3" type="ORF">CVT25_004535</name>
</gene>